<protein>
    <submittedName>
        <fullName evidence="2">Uncharacterized protein</fullName>
    </submittedName>
</protein>
<reference evidence="2 3" key="1">
    <citation type="submission" date="2020-05" db="EMBL/GenBank/DDBJ databases">
        <title>Complete genome sequence of Gemmatimonas greenlandica TET16.</title>
        <authorList>
            <person name="Zeng Y."/>
        </authorList>
    </citation>
    <scope>NUCLEOTIDE SEQUENCE [LARGE SCALE GENOMIC DNA]</scope>
    <source>
        <strain evidence="2 3">TET16</strain>
    </source>
</reference>
<keyword evidence="1" id="KW-0472">Membrane</keyword>
<keyword evidence="3" id="KW-1185">Reference proteome</keyword>
<keyword evidence="1" id="KW-1133">Transmembrane helix</keyword>
<evidence type="ECO:0000313" key="3">
    <source>
        <dbReference type="Proteomes" id="UP000500938"/>
    </source>
</evidence>
<organism evidence="2 3">
    <name type="scientific">Gemmatimonas groenlandica</name>
    <dbReference type="NCBI Taxonomy" id="2732249"/>
    <lineage>
        <taxon>Bacteria</taxon>
        <taxon>Pseudomonadati</taxon>
        <taxon>Gemmatimonadota</taxon>
        <taxon>Gemmatimonadia</taxon>
        <taxon>Gemmatimonadales</taxon>
        <taxon>Gemmatimonadaceae</taxon>
        <taxon>Gemmatimonas</taxon>
    </lineage>
</organism>
<keyword evidence="1" id="KW-0812">Transmembrane</keyword>
<feature type="transmembrane region" description="Helical" evidence="1">
    <location>
        <begin position="12"/>
        <end position="35"/>
    </location>
</feature>
<sequence length="179" mass="19088">MHRWLKRLRGTLVMALLWAVGWSIAGLLLGISSILLPWLPWDPLFAVFDAPLPALAVPGFVGGALFSVLLGIGEHRRRFDELSVRRFAGWGAVGGLLLTMIPASAVLSGSATGADLAHEFWALTSILVVPLTTLSAASAAGSLWLARRAKGSRELEAGRVVDDLWLTDGQAKDLIALAE</sequence>
<accession>A0A6M4IY89</accession>
<evidence type="ECO:0000256" key="1">
    <source>
        <dbReference type="SAM" id="Phobius"/>
    </source>
</evidence>
<dbReference type="Proteomes" id="UP000500938">
    <property type="component" value="Chromosome"/>
</dbReference>
<dbReference type="EMBL" id="CP053085">
    <property type="protein sequence ID" value="QJR37221.1"/>
    <property type="molecule type" value="Genomic_DNA"/>
</dbReference>
<gene>
    <name evidence="2" type="ORF">HKW67_17705</name>
</gene>
<feature type="transmembrane region" description="Helical" evidence="1">
    <location>
        <begin position="55"/>
        <end position="75"/>
    </location>
</feature>
<evidence type="ECO:0000313" key="2">
    <source>
        <dbReference type="EMBL" id="QJR37221.1"/>
    </source>
</evidence>
<dbReference type="RefSeq" id="WP_171226654.1">
    <property type="nucleotide sequence ID" value="NZ_CP053085.1"/>
</dbReference>
<feature type="transmembrane region" description="Helical" evidence="1">
    <location>
        <begin position="120"/>
        <end position="146"/>
    </location>
</feature>
<dbReference type="KEGG" id="ggr:HKW67_17705"/>
<proteinExistence type="predicted"/>
<name>A0A6M4IY89_9BACT</name>
<dbReference type="AlphaFoldDB" id="A0A6M4IY89"/>
<feature type="transmembrane region" description="Helical" evidence="1">
    <location>
        <begin position="87"/>
        <end position="108"/>
    </location>
</feature>